<accession>A0A437Q6U6</accession>
<evidence type="ECO:0000256" key="11">
    <source>
        <dbReference type="HAMAP-Rule" id="MF_00415"/>
    </source>
</evidence>
<gene>
    <name evidence="11 12" type="primary">flgH</name>
    <name evidence="12" type="ORF">EOE65_11375</name>
</gene>
<name>A0A437Q6U6_9GAMM</name>
<dbReference type="EMBL" id="SACQ01000005">
    <property type="protein sequence ID" value="RVU30245.1"/>
    <property type="molecule type" value="Genomic_DNA"/>
</dbReference>
<dbReference type="PANTHER" id="PTHR34933:SF1">
    <property type="entry name" value="FLAGELLAR L-RING PROTEIN"/>
    <property type="match status" value="1"/>
</dbReference>
<dbReference type="HAMAP" id="MF_00415">
    <property type="entry name" value="FlgH"/>
    <property type="match status" value="1"/>
</dbReference>
<keyword evidence="5 11" id="KW-0732">Signal</keyword>
<keyword evidence="9 11" id="KW-0998">Cell outer membrane</keyword>
<keyword evidence="8 11" id="KW-0975">Bacterial flagellum</keyword>
<evidence type="ECO:0000256" key="7">
    <source>
        <dbReference type="ARBA" id="ARBA00023139"/>
    </source>
</evidence>
<dbReference type="InterPro" id="IPR000527">
    <property type="entry name" value="Flag_Lring"/>
</dbReference>
<comment type="similarity">
    <text evidence="3 11">Belongs to the FlgH family.</text>
</comment>
<organism evidence="12 13">
    <name type="scientific">Neptunomonas marina</name>
    <dbReference type="NCBI Taxonomy" id="1815562"/>
    <lineage>
        <taxon>Bacteria</taxon>
        <taxon>Pseudomonadati</taxon>
        <taxon>Pseudomonadota</taxon>
        <taxon>Gammaproteobacteria</taxon>
        <taxon>Oceanospirillales</taxon>
        <taxon>Oceanospirillaceae</taxon>
        <taxon>Neptunomonas</taxon>
    </lineage>
</organism>
<comment type="function">
    <text evidence="1 11">Assembles around the rod to form the L-ring and probably protects the motor/basal body from shearing forces during rotation.</text>
</comment>
<dbReference type="Proteomes" id="UP000282818">
    <property type="component" value="Unassembled WGS sequence"/>
</dbReference>
<evidence type="ECO:0000256" key="3">
    <source>
        <dbReference type="ARBA" id="ARBA00006929"/>
    </source>
</evidence>
<keyword evidence="7" id="KW-0564">Palmitate</keyword>
<evidence type="ECO:0000256" key="1">
    <source>
        <dbReference type="ARBA" id="ARBA00002591"/>
    </source>
</evidence>
<dbReference type="PROSITE" id="PS51257">
    <property type="entry name" value="PROKAR_LIPOPROTEIN"/>
    <property type="match status" value="1"/>
</dbReference>
<evidence type="ECO:0000256" key="5">
    <source>
        <dbReference type="ARBA" id="ARBA00022729"/>
    </source>
</evidence>
<comment type="subunit">
    <text evidence="4 11">The basal body constitutes a major portion of the flagellar organelle and consists of four rings (L,P,S, and M) mounted on a central rod.</text>
</comment>
<dbReference type="PRINTS" id="PR01008">
    <property type="entry name" value="FLGLRINGFLGH"/>
</dbReference>
<reference evidence="12 13" key="1">
    <citation type="submission" date="2019-01" db="EMBL/GenBank/DDBJ databases">
        <authorList>
            <person name="Chen W.-M."/>
        </authorList>
    </citation>
    <scope>NUCLEOTIDE SEQUENCE [LARGE SCALE GENOMIC DNA]</scope>
    <source>
        <strain evidence="12 13">HPM-16</strain>
    </source>
</reference>
<evidence type="ECO:0000313" key="12">
    <source>
        <dbReference type="EMBL" id="RVU30245.1"/>
    </source>
</evidence>
<evidence type="ECO:0000313" key="13">
    <source>
        <dbReference type="Proteomes" id="UP000282818"/>
    </source>
</evidence>
<evidence type="ECO:0000256" key="8">
    <source>
        <dbReference type="ARBA" id="ARBA00023143"/>
    </source>
</evidence>
<keyword evidence="10 11" id="KW-0449">Lipoprotein</keyword>
<dbReference type="GO" id="GO:0009427">
    <property type="term" value="C:bacterial-type flagellum basal body, distal rod, L ring"/>
    <property type="evidence" value="ECO:0007669"/>
    <property type="project" value="InterPro"/>
</dbReference>
<keyword evidence="12" id="KW-0966">Cell projection</keyword>
<dbReference type="Pfam" id="PF02107">
    <property type="entry name" value="FlgH"/>
    <property type="match status" value="1"/>
</dbReference>
<dbReference type="GO" id="GO:0003774">
    <property type="term" value="F:cytoskeletal motor activity"/>
    <property type="evidence" value="ECO:0007669"/>
    <property type="project" value="InterPro"/>
</dbReference>
<comment type="subcellular location">
    <subcellularLocation>
        <location evidence="11">Cell outer membrane</location>
        <topology evidence="11">Lipid-anchor</topology>
    </subcellularLocation>
    <subcellularLocation>
        <location evidence="11">Bacterial flagellum basal body</location>
    </subcellularLocation>
    <subcellularLocation>
        <location evidence="2">Membrane</location>
        <topology evidence="2">Lipid-anchor</topology>
    </subcellularLocation>
</comment>
<evidence type="ECO:0000256" key="9">
    <source>
        <dbReference type="ARBA" id="ARBA00023237"/>
    </source>
</evidence>
<sequence length="224" mass="24068">MKRLLALCVFAALLVGCVNKPKQPGNPYYAPVAPQQLQQPRPINGAIFNAATSRDLYSDGRANRIGDIITVVLSERTQSSKSAKTSTDKESELSLPQPTLFGNRLDVFGAPISASSGASTNTFEGEGKSDMSNSLTGNITVTVHDVRPNGVMLVRGEKWLTLNQGDEYIQISGLVRPQDIAADNTISSTKLADARIGYSGTGGVHDTNVMGWLSRFFVSPLWPL</sequence>
<dbReference type="NCBIfam" id="NF001304">
    <property type="entry name" value="PRK00249.1-4"/>
    <property type="match status" value="1"/>
</dbReference>
<proteinExistence type="inferred from homology"/>
<keyword evidence="12" id="KW-0969">Cilium</keyword>
<evidence type="ECO:0000256" key="2">
    <source>
        <dbReference type="ARBA" id="ARBA00004635"/>
    </source>
</evidence>
<evidence type="ECO:0000256" key="6">
    <source>
        <dbReference type="ARBA" id="ARBA00023136"/>
    </source>
</evidence>
<keyword evidence="13" id="KW-1185">Reference proteome</keyword>
<dbReference type="AlphaFoldDB" id="A0A437Q6U6"/>
<evidence type="ECO:0000256" key="10">
    <source>
        <dbReference type="ARBA" id="ARBA00023288"/>
    </source>
</evidence>
<dbReference type="RefSeq" id="WP_127694441.1">
    <property type="nucleotide sequence ID" value="NZ_SACQ01000005.1"/>
</dbReference>
<protein>
    <recommendedName>
        <fullName evidence="11">Flagellar L-ring protein</fullName>
    </recommendedName>
    <alternativeName>
        <fullName evidence="11">Basal body L-ring protein</fullName>
    </alternativeName>
</protein>
<comment type="caution">
    <text evidence="12">The sequence shown here is derived from an EMBL/GenBank/DDBJ whole genome shotgun (WGS) entry which is preliminary data.</text>
</comment>
<dbReference type="GO" id="GO:0009279">
    <property type="term" value="C:cell outer membrane"/>
    <property type="evidence" value="ECO:0007669"/>
    <property type="project" value="UniProtKB-SubCell"/>
</dbReference>
<keyword evidence="12" id="KW-0282">Flagellum</keyword>
<keyword evidence="6 11" id="KW-0472">Membrane</keyword>
<dbReference type="GO" id="GO:0071973">
    <property type="term" value="P:bacterial-type flagellum-dependent cell motility"/>
    <property type="evidence" value="ECO:0007669"/>
    <property type="project" value="InterPro"/>
</dbReference>
<evidence type="ECO:0000256" key="4">
    <source>
        <dbReference type="ARBA" id="ARBA00011439"/>
    </source>
</evidence>
<dbReference type="PANTHER" id="PTHR34933">
    <property type="entry name" value="FLAGELLAR L-RING PROTEIN"/>
    <property type="match status" value="1"/>
</dbReference>